<evidence type="ECO:0000313" key="5">
    <source>
        <dbReference type="Proteomes" id="UP000823889"/>
    </source>
</evidence>
<dbReference type="SMART" id="SM00450">
    <property type="entry name" value="RHOD"/>
    <property type="match status" value="2"/>
</dbReference>
<keyword evidence="1" id="KW-0808">Transferase</keyword>
<dbReference type="Proteomes" id="UP000823889">
    <property type="component" value="Unassembled WGS sequence"/>
</dbReference>
<name>A0A9D2RIF2_9BURK</name>
<reference evidence="4" key="2">
    <citation type="submission" date="2021-04" db="EMBL/GenBank/DDBJ databases">
        <authorList>
            <person name="Gilroy R."/>
        </authorList>
    </citation>
    <scope>NUCLEOTIDE SEQUENCE</scope>
    <source>
        <strain evidence="4">9264</strain>
    </source>
</reference>
<dbReference type="PROSITE" id="PS00380">
    <property type="entry name" value="RHODANESE_1"/>
    <property type="match status" value="1"/>
</dbReference>
<dbReference type="PANTHER" id="PTHR11364">
    <property type="entry name" value="THIOSULFATE SULFERTANSFERASE"/>
    <property type="match status" value="1"/>
</dbReference>
<feature type="domain" description="Rhodanese" evidence="3">
    <location>
        <begin position="171"/>
        <end position="284"/>
    </location>
</feature>
<dbReference type="InterPro" id="IPR045078">
    <property type="entry name" value="TST/MPST-like"/>
</dbReference>
<dbReference type="EMBL" id="DWUQ01000175">
    <property type="protein sequence ID" value="HJD45022.1"/>
    <property type="molecule type" value="Genomic_DNA"/>
</dbReference>
<sequence>MFTHLIQVDELLQHRGSNWLVFDVRYNLQQPDAGRDAYLAQHIPGAFYLDCHHDLAGEARGTNGRHPLPDRKAFAARMRSKGLSHRTQVVIYDDGNAMFAARLWWMLRWIGHTAVAVLDGGWHAWQQAGGAVESGQNSPRVSEAQVIQSLPLSSHVPMPTVTAQHIMENLAEPVFVVLDARAPERFRGEEEPIDRVGGHIPGALNRPMSLNLAENGQFKRPEQLQQEFQALLGDTPPQHVVNQCGSGITACHNLFAMELAGLSGSALYPGSWSEWVSDPQRPVATAE</sequence>
<evidence type="ECO:0000259" key="3">
    <source>
        <dbReference type="PROSITE" id="PS50206"/>
    </source>
</evidence>
<keyword evidence="2" id="KW-0677">Repeat</keyword>
<dbReference type="InterPro" id="IPR036873">
    <property type="entry name" value="Rhodanese-like_dom_sf"/>
</dbReference>
<proteinExistence type="predicted"/>
<dbReference type="AlphaFoldDB" id="A0A9D2RIF2"/>
<comment type="caution">
    <text evidence="4">The sequence shown here is derived from an EMBL/GenBank/DDBJ whole genome shotgun (WGS) entry which is preliminary data.</text>
</comment>
<dbReference type="CDD" id="cd01448">
    <property type="entry name" value="TST_Repeat_1"/>
    <property type="match status" value="1"/>
</dbReference>
<dbReference type="SUPFAM" id="SSF52821">
    <property type="entry name" value="Rhodanese/Cell cycle control phosphatase"/>
    <property type="match status" value="2"/>
</dbReference>
<dbReference type="InterPro" id="IPR001763">
    <property type="entry name" value="Rhodanese-like_dom"/>
</dbReference>
<dbReference type="Pfam" id="PF00581">
    <property type="entry name" value="Rhodanese"/>
    <property type="match status" value="2"/>
</dbReference>
<evidence type="ECO:0000256" key="1">
    <source>
        <dbReference type="ARBA" id="ARBA00022679"/>
    </source>
</evidence>
<dbReference type="PROSITE" id="PS50206">
    <property type="entry name" value="RHODANESE_3"/>
    <property type="match status" value="2"/>
</dbReference>
<evidence type="ECO:0000313" key="4">
    <source>
        <dbReference type="EMBL" id="HJD45022.1"/>
    </source>
</evidence>
<feature type="domain" description="Rhodanese" evidence="3">
    <location>
        <begin position="15"/>
        <end position="134"/>
    </location>
</feature>
<evidence type="ECO:0000256" key="2">
    <source>
        <dbReference type="ARBA" id="ARBA00022737"/>
    </source>
</evidence>
<dbReference type="InterPro" id="IPR001307">
    <property type="entry name" value="Thiosulphate_STrfase_CS"/>
</dbReference>
<gene>
    <name evidence="4" type="ORF">H9906_08375</name>
</gene>
<dbReference type="CDD" id="cd01449">
    <property type="entry name" value="TST_Repeat_2"/>
    <property type="match status" value="1"/>
</dbReference>
<dbReference type="PANTHER" id="PTHR11364:SF27">
    <property type="entry name" value="SULFURTRANSFERASE"/>
    <property type="match status" value="1"/>
</dbReference>
<protein>
    <submittedName>
        <fullName evidence="4">Sulfurtransferase</fullName>
    </submittedName>
</protein>
<dbReference type="GO" id="GO:0004792">
    <property type="term" value="F:thiosulfate-cyanide sulfurtransferase activity"/>
    <property type="evidence" value="ECO:0007669"/>
    <property type="project" value="InterPro"/>
</dbReference>
<dbReference type="Gene3D" id="3.40.250.10">
    <property type="entry name" value="Rhodanese-like domain"/>
    <property type="match status" value="2"/>
</dbReference>
<accession>A0A9D2RIF2</accession>
<reference evidence="4" key="1">
    <citation type="journal article" date="2021" name="PeerJ">
        <title>Extensive microbial diversity within the chicken gut microbiome revealed by metagenomics and culture.</title>
        <authorList>
            <person name="Gilroy R."/>
            <person name="Ravi A."/>
            <person name="Getino M."/>
            <person name="Pursley I."/>
            <person name="Horton D.L."/>
            <person name="Alikhan N.F."/>
            <person name="Baker D."/>
            <person name="Gharbi K."/>
            <person name="Hall N."/>
            <person name="Watson M."/>
            <person name="Adriaenssens E.M."/>
            <person name="Foster-Nyarko E."/>
            <person name="Jarju S."/>
            <person name="Secka A."/>
            <person name="Antonio M."/>
            <person name="Oren A."/>
            <person name="Chaudhuri R.R."/>
            <person name="La Ragione R."/>
            <person name="Hildebrand F."/>
            <person name="Pallen M.J."/>
        </authorList>
    </citation>
    <scope>NUCLEOTIDE SEQUENCE</scope>
    <source>
        <strain evidence="4">9264</strain>
    </source>
</reference>
<organism evidence="4 5">
    <name type="scientific">Candidatus Paenalcaligenes intestinipullorum</name>
    <dbReference type="NCBI Taxonomy" id="2838718"/>
    <lineage>
        <taxon>Bacteria</taxon>
        <taxon>Pseudomonadati</taxon>
        <taxon>Pseudomonadota</taxon>
        <taxon>Betaproteobacteria</taxon>
        <taxon>Burkholderiales</taxon>
        <taxon>Alcaligenaceae</taxon>
        <taxon>Paenalcaligenes</taxon>
    </lineage>
</organism>